<dbReference type="RefSeq" id="WP_142064760.1">
    <property type="nucleotide sequence ID" value="NZ_VFPA01000008.1"/>
</dbReference>
<feature type="transmembrane region" description="Helical" evidence="9">
    <location>
        <begin position="30"/>
        <end position="48"/>
    </location>
</feature>
<evidence type="ECO:0000256" key="7">
    <source>
        <dbReference type="ARBA" id="ARBA00023065"/>
    </source>
</evidence>
<evidence type="ECO:0000256" key="9">
    <source>
        <dbReference type="SAM" id="Phobius"/>
    </source>
</evidence>
<evidence type="ECO:0000259" key="10">
    <source>
        <dbReference type="Pfam" id="PF00999"/>
    </source>
</evidence>
<keyword evidence="6 9" id="KW-1133">Transmembrane helix</keyword>
<evidence type="ECO:0000256" key="4">
    <source>
        <dbReference type="ARBA" id="ARBA00022475"/>
    </source>
</evidence>
<feature type="transmembrane region" description="Helical" evidence="9">
    <location>
        <begin position="120"/>
        <end position="146"/>
    </location>
</feature>
<keyword evidence="7" id="KW-0406">Ion transport</keyword>
<keyword evidence="3" id="KW-0050">Antiport</keyword>
<dbReference type="PANTHER" id="PTHR32507:SF8">
    <property type="entry name" value="CNH1P"/>
    <property type="match status" value="1"/>
</dbReference>
<evidence type="ECO:0000256" key="5">
    <source>
        <dbReference type="ARBA" id="ARBA00022692"/>
    </source>
</evidence>
<feature type="transmembrane region" description="Helical" evidence="9">
    <location>
        <begin position="167"/>
        <end position="192"/>
    </location>
</feature>
<protein>
    <submittedName>
        <fullName evidence="11">Sodium/proton antiporter (CPA1 family)</fullName>
    </submittedName>
</protein>
<feature type="transmembrane region" description="Helical" evidence="9">
    <location>
        <begin position="198"/>
        <end position="216"/>
    </location>
</feature>
<feature type="transmembrane region" description="Helical" evidence="9">
    <location>
        <begin position="303"/>
        <end position="320"/>
    </location>
</feature>
<dbReference type="Pfam" id="PF00999">
    <property type="entry name" value="Na_H_Exchanger"/>
    <property type="match status" value="1"/>
</dbReference>
<organism evidence="11 12">
    <name type="scientific">Pseudonocardia kunmingensis</name>
    <dbReference type="NCBI Taxonomy" id="630975"/>
    <lineage>
        <taxon>Bacteria</taxon>
        <taxon>Bacillati</taxon>
        <taxon>Actinomycetota</taxon>
        <taxon>Actinomycetes</taxon>
        <taxon>Pseudonocardiales</taxon>
        <taxon>Pseudonocardiaceae</taxon>
        <taxon>Pseudonocardia</taxon>
    </lineage>
</organism>
<sequence>MDTVLVLFAATVLVLGLASRLLKRHALSPVLLAVAVGVLVGPDVLGWLDPAATIGRTRLLEEVARVALALGVADIALQVTRDDLRRNGRRIALLLTVVMVGMWLVTAAGAGLLLGLPLAVALLLGAALTPTDPVVASALTSGALPSRMLPRRLRRSLQVESAANDGLALPFVLLAGLLATEPAGTALTHWLAEAGRELGIAIAIGPLLGWAAARLARLAEEDELIAGSYVPLLGVATALLALALVHLLGGSGVLGAFLAALAVSLALPDTLRTPVGETLSAASRVGVVAVFGVFGTVLPFSGWVALGVPGVLFAAWVLLLRRPPVAWAALAVTDTGARSRTFLAWFGPLGVAGIYYLAYAERYRLPEYEQVFAAGTLAVCASVLVHTLTSTPAVELYARRSGTERPEGETVEVPGPLP</sequence>
<feature type="transmembrane region" description="Helical" evidence="9">
    <location>
        <begin position="91"/>
        <end position="114"/>
    </location>
</feature>
<reference evidence="11 12" key="1">
    <citation type="submission" date="2019-06" db="EMBL/GenBank/DDBJ databases">
        <title>Sequencing the genomes of 1000 actinobacteria strains.</title>
        <authorList>
            <person name="Klenk H.-P."/>
        </authorList>
    </citation>
    <scope>NUCLEOTIDE SEQUENCE [LARGE SCALE GENOMIC DNA]</scope>
    <source>
        <strain evidence="11 12">DSM 45301</strain>
    </source>
</reference>
<feature type="transmembrane region" description="Helical" evidence="9">
    <location>
        <begin position="341"/>
        <end position="359"/>
    </location>
</feature>
<evidence type="ECO:0000313" key="12">
    <source>
        <dbReference type="Proteomes" id="UP000315677"/>
    </source>
</evidence>
<dbReference type="AlphaFoldDB" id="A0A543CXJ1"/>
<dbReference type="PANTHER" id="PTHR32507">
    <property type="entry name" value="NA(+)/H(+) ANTIPORTER 1"/>
    <property type="match status" value="1"/>
</dbReference>
<keyword evidence="4" id="KW-1003">Cell membrane</keyword>
<feature type="domain" description="Cation/H+ exchanger transmembrane" evidence="10">
    <location>
        <begin position="12"/>
        <end position="394"/>
    </location>
</feature>
<accession>A0A543CXJ1</accession>
<evidence type="ECO:0000313" key="11">
    <source>
        <dbReference type="EMBL" id="TQM01835.1"/>
    </source>
</evidence>
<gene>
    <name evidence="11" type="ORF">FB558_8353</name>
</gene>
<dbReference type="InterPro" id="IPR038770">
    <property type="entry name" value="Na+/solute_symporter_sf"/>
</dbReference>
<comment type="caution">
    <text evidence="11">The sequence shown here is derived from an EMBL/GenBank/DDBJ whole genome shotgun (WGS) entry which is preliminary data.</text>
</comment>
<dbReference type="OrthoDB" id="4174405at2"/>
<dbReference type="InterPro" id="IPR006153">
    <property type="entry name" value="Cation/H_exchanger_TM"/>
</dbReference>
<evidence type="ECO:0000256" key="2">
    <source>
        <dbReference type="ARBA" id="ARBA00022448"/>
    </source>
</evidence>
<dbReference type="GO" id="GO:0005886">
    <property type="term" value="C:plasma membrane"/>
    <property type="evidence" value="ECO:0007669"/>
    <property type="project" value="UniProtKB-SubCell"/>
</dbReference>
<evidence type="ECO:0000256" key="8">
    <source>
        <dbReference type="ARBA" id="ARBA00023136"/>
    </source>
</evidence>
<name>A0A543CXJ1_9PSEU</name>
<dbReference type="EMBL" id="VFPA01000008">
    <property type="protein sequence ID" value="TQM01835.1"/>
    <property type="molecule type" value="Genomic_DNA"/>
</dbReference>
<keyword evidence="2" id="KW-0813">Transport</keyword>
<keyword evidence="5 9" id="KW-0812">Transmembrane</keyword>
<evidence type="ECO:0000256" key="1">
    <source>
        <dbReference type="ARBA" id="ARBA00004651"/>
    </source>
</evidence>
<evidence type="ECO:0000256" key="6">
    <source>
        <dbReference type="ARBA" id="ARBA00022989"/>
    </source>
</evidence>
<comment type="subcellular location">
    <subcellularLocation>
        <location evidence="1">Cell membrane</location>
        <topology evidence="1">Multi-pass membrane protein</topology>
    </subcellularLocation>
</comment>
<evidence type="ECO:0000256" key="3">
    <source>
        <dbReference type="ARBA" id="ARBA00022449"/>
    </source>
</evidence>
<dbReference type="GO" id="GO:1902600">
    <property type="term" value="P:proton transmembrane transport"/>
    <property type="evidence" value="ECO:0007669"/>
    <property type="project" value="InterPro"/>
</dbReference>
<keyword evidence="12" id="KW-1185">Reference proteome</keyword>
<dbReference type="Proteomes" id="UP000315677">
    <property type="component" value="Unassembled WGS sequence"/>
</dbReference>
<keyword evidence="8 9" id="KW-0472">Membrane</keyword>
<feature type="transmembrane region" description="Helical" evidence="9">
    <location>
        <begin position="228"/>
        <end position="247"/>
    </location>
</feature>
<feature type="transmembrane region" description="Helical" evidence="9">
    <location>
        <begin position="371"/>
        <end position="389"/>
    </location>
</feature>
<dbReference type="GO" id="GO:0015297">
    <property type="term" value="F:antiporter activity"/>
    <property type="evidence" value="ECO:0007669"/>
    <property type="project" value="UniProtKB-KW"/>
</dbReference>
<proteinExistence type="predicted"/>
<dbReference type="Gene3D" id="1.20.1530.20">
    <property type="match status" value="1"/>
</dbReference>